<evidence type="ECO:0000256" key="6">
    <source>
        <dbReference type="ARBA" id="ARBA00023310"/>
    </source>
</evidence>
<evidence type="ECO:0000256" key="1">
    <source>
        <dbReference type="ARBA" id="ARBA00004325"/>
    </source>
</evidence>
<dbReference type="Pfam" id="PF02326">
    <property type="entry name" value="YMF19"/>
    <property type="match status" value="1"/>
</dbReference>
<gene>
    <name evidence="9" type="primary">atp8</name>
</gene>
<keyword evidence="4 9" id="KW-0496">Mitochondrion</keyword>
<evidence type="ECO:0000256" key="7">
    <source>
        <dbReference type="SAM" id="Phobius"/>
    </source>
</evidence>
<proteinExistence type="predicted"/>
<keyword evidence="2 7" id="KW-0812">Transmembrane</keyword>
<evidence type="ECO:0000256" key="3">
    <source>
        <dbReference type="ARBA" id="ARBA00022989"/>
    </source>
</evidence>
<protein>
    <submittedName>
        <fullName evidence="9">ATP synthase F0 subunit 8</fullName>
    </submittedName>
</protein>
<reference evidence="9" key="1">
    <citation type="submission" date="2019-10" db="EMBL/GenBank/DDBJ databases">
        <title>The Complete mitogenome of excavating sponge Thoosa mismalolli (Demospongiae, Tetractinellida, Thoosidae) from Mexican East Pacific.</title>
        <authorList>
            <person name="Bautista-Guerrero E."/>
            <person name="Llera-Herrera R."/>
            <person name="Cruz-Barraza J.A."/>
            <person name="Rocha-Olivares A."/>
            <person name="Carballo J.L."/>
        </authorList>
    </citation>
    <scope>NUCLEOTIDE SEQUENCE</scope>
</reference>
<keyword evidence="3 7" id="KW-1133">Transmembrane helix</keyword>
<geneLocation type="mitochondrion" evidence="9"/>
<accession>A0A6B9DEB5</accession>
<evidence type="ECO:0000313" key="9">
    <source>
        <dbReference type="EMBL" id="QGX43495.1"/>
    </source>
</evidence>
<dbReference type="EMBL" id="MN587873">
    <property type="protein sequence ID" value="QGX43495.1"/>
    <property type="molecule type" value="Genomic_DNA"/>
</dbReference>
<organism evidence="9">
    <name type="scientific">Thoosa mismalolli</name>
    <dbReference type="NCBI Taxonomy" id="1859164"/>
    <lineage>
        <taxon>Eukaryota</taxon>
        <taxon>Metazoa</taxon>
        <taxon>Porifera</taxon>
        <taxon>Demospongiae</taxon>
        <taxon>Heteroscleromorpha</taxon>
        <taxon>Tetractinellida</taxon>
        <taxon>Astrophorina</taxon>
        <taxon>Thoosidae</taxon>
        <taxon>Thoosa</taxon>
    </lineage>
</organism>
<comment type="subcellular location">
    <subcellularLocation>
        <location evidence="1">Mitochondrion membrane</location>
    </subcellularLocation>
</comment>
<dbReference type="InterPro" id="IPR003319">
    <property type="entry name" value="YMF19-like_N"/>
</dbReference>
<keyword evidence="6" id="KW-0066">ATP synthesis</keyword>
<keyword evidence="5 7" id="KW-0472">Membrane</keyword>
<feature type="domain" description="ATP synthase YMF19-like N-terminal" evidence="8">
    <location>
        <begin position="2"/>
        <end position="51"/>
    </location>
</feature>
<evidence type="ECO:0000256" key="5">
    <source>
        <dbReference type="ARBA" id="ARBA00023136"/>
    </source>
</evidence>
<sequence length="63" mass="7599">MPQLEVTTYLCQYVWKLITLFFLFSVLVSSILPKLQWQIVIRDRFNNVQTKKERIKLETILIV</sequence>
<evidence type="ECO:0000256" key="4">
    <source>
        <dbReference type="ARBA" id="ARBA00023128"/>
    </source>
</evidence>
<dbReference type="GO" id="GO:0006754">
    <property type="term" value="P:ATP biosynthetic process"/>
    <property type="evidence" value="ECO:0007669"/>
    <property type="project" value="UniProtKB-KW"/>
</dbReference>
<feature type="transmembrane region" description="Helical" evidence="7">
    <location>
        <begin position="13"/>
        <end position="32"/>
    </location>
</feature>
<evidence type="ECO:0000259" key="8">
    <source>
        <dbReference type="Pfam" id="PF02326"/>
    </source>
</evidence>
<dbReference type="GO" id="GO:0031966">
    <property type="term" value="C:mitochondrial membrane"/>
    <property type="evidence" value="ECO:0007669"/>
    <property type="project" value="UniProtKB-SubCell"/>
</dbReference>
<dbReference type="AlphaFoldDB" id="A0A6B9DEB5"/>
<evidence type="ECO:0000256" key="2">
    <source>
        <dbReference type="ARBA" id="ARBA00022692"/>
    </source>
</evidence>
<name>A0A6B9DEB5_9METZ</name>